<dbReference type="Proteomes" id="UP000887580">
    <property type="component" value="Unplaced"/>
</dbReference>
<proteinExistence type="predicted"/>
<protein>
    <submittedName>
        <fullName evidence="2">Uncharacterized protein</fullName>
    </submittedName>
</protein>
<reference evidence="2" key="1">
    <citation type="submission" date="2022-11" db="UniProtKB">
        <authorList>
            <consortium name="WormBaseParasite"/>
        </authorList>
    </citation>
    <scope>IDENTIFICATION</scope>
</reference>
<name>A0AC35FJ01_9BILA</name>
<evidence type="ECO:0000313" key="2">
    <source>
        <dbReference type="WBParaSite" id="PS1159_v2.g18043.t1"/>
    </source>
</evidence>
<evidence type="ECO:0000313" key="1">
    <source>
        <dbReference type="Proteomes" id="UP000887580"/>
    </source>
</evidence>
<accession>A0AC35FJ01</accession>
<dbReference type="WBParaSite" id="PS1159_v2.g18043.t1">
    <property type="protein sequence ID" value="PS1159_v2.g18043.t1"/>
    <property type="gene ID" value="PS1159_v2.g18043"/>
</dbReference>
<sequence>MSDEERYVQRQIVNENFIKAGLSESELNDINELVEELGIKDLEQLEEAVLEYASKKLTKEKSEKVKKVIDELKEGIEFMKKTFGQLVGTFLKSFDNKNKNRELSADSAEQLQEIEDDNDDNEEEDKESHEEL</sequence>
<organism evidence="1 2">
    <name type="scientific">Panagrolaimus sp. PS1159</name>
    <dbReference type="NCBI Taxonomy" id="55785"/>
    <lineage>
        <taxon>Eukaryota</taxon>
        <taxon>Metazoa</taxon>
        <taxon>Ecdysozoa</taxon>
        <taxon>Nematoda</taxon>
        <taxon>Chromadorea</taxon>
        <taxon>Rhabditida</taxon>
        <taxon>Tylenchina</taxon>
        <taxon>Panagrolaimomorpha</taxon>
        <taxon>Panagrolaimoidea</taxon>
        <taxon>Panagrolaimidae</taxon>
        <taxon>Panagrolaimus</taxon>
    </lineage>
</organism>